<dbReference type="InterPro" id="IPR000048">
    <property type="entry name" value="IQ_motif_EF-hand-BS"/>
</dbReference>
<dbReference type="CDD" id="cd23767">
    <property type="entry name" value="IQCD"/>
    <property type="match status" value="1"/>
</dbReference>
<dbReference type="PROSITE" id="PS50096">
    <property type="entry name" value="IQ"/>
    <property type="match status" value="1"/>
</dbReference>
<dbReference type="CTD" id="64799"/>
<dbReference type="Proteomes" id="UP001652642">
    <property type="component" value="Chromosome 12"/>
</dbReference>
<dbReference type="AlphaFoldDB" id="A0A6J0V535"/>
<sequence length="1087" mass="122649">MAEGAELGAEIGGVLVQVQEDLQQLKEKLRDISHDLEGTDIQTLEAAIERTESGLKKHTEKYLSAVNRSILTISQTDGRDLCSRQISKWGIPLETSQKEITFPEISAIATKPSRSLMQMSSGSKHKFSVMMKILCNPENACHRSILNENYRVGLPLINQRKMASAPTQKVAKGVTVGNLLVAPPSFHLNKAYTGLPVSDRDAEKGILSLIERGLIPRAARITLEKPLVLPKPAPLHKRHKKPAADGKRESREMEVSPHLYQKPSRISTHASKENKGSLAPPPSCISVIPPKKPKEEIIQEVQKQELAGNSALLPKTPEVTPAQPFQNPFLEFDIPIHKGVIDDVSTDYLGFKQHCCLFWGSALSFLEQVAKLLKDYVVPFAVIMGKKVIEMIPDFELNQSLTKEELLMVIKNVSEVRKILYQPGQKYKGQKGTEMAATKIQATWRCYKLRKAYIQFRRQQWASGVIVISWLVHVHMRRVRKMLKESRQRHLANFYIRAKHLAANWNRIRTSRRTIIHIPSLGYAPSVREATPDFAIHQGSQIGRLCEIQDSNVDVIYICPFQLSEEMLQYYIKLLGLQQALRSGKPEDLADLQGRFKILTPEALSSFPNRPMSLATFLKYSPRTIKRIKNLIQGTDTYIVGGFLNQDDLEVADILDVPILGADPEVTHLYSSKSGSKRIFSAACVPVPPGQYDVYSRQQMVEVLSQLIVDYPEVKRWVFKVDNEFGGNGTAYCDITRHLQCYPWILKESQRYGSEIWKKSWAHEPALAKISQELPGLLAQHAQAVNEKRFPTWGKFLQTFVSQGGVIEAFPPSDSITNLTVDMLIEPTGEITMVSCGDQFHADSPLRSSGTTLPQSSVEPQVLNLLCFKIGEACRARGVVGYFSIDFVTFIHPHTMRQQVWALDLDLHYSDHLALTQVLLYVTNGTLDCRLSCFQVQLIPRKPKASRPQKEQLQAGPLVRRHVVMSSSIMHANLSLIYYNVFLQMCKAHGIGYDVQVKEGTIFTLFEDQKRYRFGMLTIGEHLQGVLMTFAQHLFIIYQELSAPNMHAETNFKGAVKDIEKILGVTEQNKLKFEEEEETRKAQAAMK</sequence>
<dbReference type="PANTHER" id="PTHR14465:SF0">
    <property type="entry name" value="IQ DOMAIN-CONTAINING PROTEIN H"/>
    <property type="match status" value="1"/>
</dbReference>
<dbReference type="Pfam" id="PF24923">
    <property type="entry name" value="ATP-grasp_IQCH"/>
    <property type="match status" value="1"/>
</dbReference>
<organism evidence="4 5">
    <name type="scientific">Pogona vitticeps</name>
    <name type="common">central bearded dragon</name>
    <dbReference type="NCBI Taxonomy" id="103695"/>
    <lineage>
        <taxon>Eukaryota</taxon>
        <taxon>Metazoa</taxon>
        <taxon>Chordata</taxon>
        <taxon>Craniata</taxon>
        <taxon>Vertebrata</taxon>
        <taxon>Euteleostomi</taxon>
        <taxon>Lepidosauria</taxon>
        <taxon>Squamata</taxon>
        <taxon>Bifurcata</taxon>
        <taxon>Unidentata</taxon>
        <taxon>Episquamata</taxon>
        <taxon>Toxicofera</taxon>
        <taxon>Iguania</taxon>
        <taxon>Acrodonta</taxon>
        <taxon>Agamidae</taxon>
        <taxon>Amphibolurinae</taxon>
        <taxon>Pogona</taxon>
    </lineage>
</organism>
<feature type="region of interest" description="Disordered" evidence="2">
    <location>
        <begin position="232"/>
        <end position="285"/>
    </location>
</feature>
<gene>
    <name evidence="5" type="primary">IQCH</name>
</gene>
<evidence type="ECO:0000259" key="3">
    <source>
        <dbReference type="Pfam" id="PF24923"/>
    </source>
</evidence>
<feature type="domain" description="IQCH-like ATP-grasp" evidence="3">
    <location>
        <begin position="664"/>
        <end position="930"/>
    </location>
</feature>
<reference evidence="5" key="1">
    <citation type="submission" date="2025-08" db="UniProtKB">
        <authorList>
            <consortium name="RefSeq"/>
        </authorList>
    </citation>
    <scope>IDENTIFICATION</scope>
</reference>
<dbReference type="RefSeq" id="XP_020665679.2">
    <property type="nucleotide sequence ID" value="XM_020810020.2"/>
</dbReference>
<dbReference type="KEGG" id="pvt:110087998"/>
<feature type="compositionally biased region" description="Basic and acidic residues" evidence="2">
    <location>
        <begin position="242"/>
        <end position="255"/>
    </location>
</feature>
<feature type="coiled-coil region" evidence="1">
    <location>
        <begin position="15"/>
        <end position="61"/>
    </location>
</feature>
<protein>
    <submittedName>
        <fullName evidence="5">IQ domain-containing protein H isoform X2</fullName>
    </submittedName>
</protein>
<keyword evidence="1" id="KW-0175">Coiled coil</keyword>
<dbReference type="OrthoDB" id="2117703at2759"/>
<keyword evidence="4" id="KW-1185">Reference proteome</keyword>
<name>A0A6J0V535_9SAUR</name>
<dbReference type="SMART" id="SM00015">
    <property type="entry name" value="IQ"/>
    <property type="match status" value="1"/>
</dbReference>
<evidence type="ECO:0000256" key="1">
    <source>
        <dbReference type="SAM" id="Coils"/>
    </source>
</evidence>
<evidence type="ECO:0000313" key="5">
    <source>
        <dbReference type="RefSeq" id="XP_020665679.2"/>
    </source>
</evidence>
<accession>A0A6J0V535</accession>
<evidence type="ECO:0000256" key="2">
    <source>
        <dbReference type="SAM" id="MobiDB-lite"/>
    </source>
</evidence>
<dbReference type="InterPro" id="IPR056855">
    <property type="entry name" value="ATP-grasp_IQCH"/>
</dbReference>
<dbReference type="InParanoid" id="A0A6J0V535"/>
<dbReference type="Pfam" id="PF00612">
    <property type="entry name" value="IQ"/>
    <property type="match status" value="1"/>
</dbReference>
<evidence type="ECO:0000313" key="4">
    <source>
        <dbReference type="Proteomes" id="UP001652642"/>
    </source>
</evidence>
<dbReference type="InterPro" id="IPR038752">
    <property type="entry name" value="IQCH"/>
</dbReference>
<dbReference type="GeneID" id="110087998"/>
<dbReference type="PANTHER" id="PTHR14465">
    <property type="entry name" value="IQ DOMAIN-CONTAINING PROTEIN H"/>
    <property type="match status" value="1"/>
</dbReference>
<proteinExistence type="predicted"/>